<keyword evidence="1" id="KW-0472">Membrane</keyword>
<keyword evidence="1" id="KW-1133">Transmembrane helix</keyword>
<keyword evidence="1" id="KW-0812">Transmembrane</keyword>
<dbReference type="EMBL" id="OX336425">
    <property type="protein sequence ID" value="CAI2765609.1"/>
    <property type="molecule type" value="Genomic_DNA"/>
</dbReference>
<keyword evidence="4" id="KW-1185">Reference proteome</keyword>
<dbReference type="Proteomes" id="UP000474567">
    <property type="component" value="Unassembled WGS sequence"/>
</dbReference>
<gene>
    <name evidence="2" type="ORF">FLACOL7796_01971</name>
    <name evidence="3" type="ORF">TRV642_0560</name>
</gene>
<feature type="transmembrane region" description="Helical" evidence="1">
    <location>
        <begin position="44"/>
        <end position="71"/>
    </location>
</feature>
<dbReference type="KEGG" id="fcs:TRV642_0560"/>
<accession>A0A9W4TDP9</accession>
<dbReference type="RefSeq" id="WP_173965961.1">
    <property type="nucleotide sequence ID" value="NZ_BOVI01000009.1"/>
</dbReference>
<sequence>MDFNTEPTKETQNKWNRDPNNWILGIFYYNPQDKRLFPSKRIKLLGWTINFANPNSICAAIAVIAFVLILIGNSKP</sequence>
<name>A0A9W4TDP9_9FLAO</name>
<evidence type="ECO:0000313" key="2">
    <source>
        <dbReference type="EMBL" id="CAA9198021.1"/>
    </source>
</evidence>
<evidence type="ECO:0008006" key="6">
    <source>
        <dbReference type="Google" id="ProtNLM"/>
    </source>
</evidence>
<reference evidence="2 4" key="1">
    <citation type="submission" date="2020-02" db="EMBL/GenBank/DDBJ databases">
        <authorList>
            <person name="Criscuolo A."/>
        </authorList>
    </citation>
    <scope>NUCLEOTIDE SEQUENCE [LARGE SCALE GENOMIC DNA]</scope>
    <source>
        <strain evidence="2">CECT7796</strain>
    </source>
</reference>
<dbReference type="EMBL" id="CADCST010000078">
    <property type="protein sequence ID" value="CAA9198021.1"/>
    <property type="molecule type" value="Genomic_DNA"/>
</dbReference>
<evidence type="ECO:0000313" key="3">
    <source>
        <dbReference type="EMBL" id="CAI2765609.1"/>
    </source>
</evidence>
<organism evidence="3 5">
    <name type="scientific">Flavobacterium collinsii</name>
    <dbReference type="NCBI Taxonomy" id="1114861"/>
    <lineage>
        <taxon>Bacteria</taxon>
        <taxon>Pseudomonadati</taxon>
        <taxon>Bacteroidota</taxon>
        <taxon>Flavobacteriia</taxon>
        <taxon>Flavobacteriales</taxon>
        <taxon>Flavobacteriaceae</taxon>
        <taxon>Flavobacterium</taxon>
    </lineage>
</organism>
<evidence type="ECO:0000313" key="4">
    <source>
        <dbReference type="Proteomes" id="UP000474567"/>
    </source>
</evidence>
<dbReference type="Proteomes" id="UP001152749">
    <property type="component" value="Chromosome"/>
</dbReference>
<reference evidence="3" key="2">
    <citation type="submission" date="2022-09" db="EMBL/GenBank/DDBJ databases">
        <authorList>
            <person name="Duchaud E."/>
        </authorList>
    </citation>
    <scope>NUCLEOTIDE SEQUENCE</scope>
    <source>
        <strain evidence="3">TRV642</strain>
    </source>
</reference>
<evidence type="ECO:0000313" key="5">
    <source>
        <dbReference type="Proteomes" id="UP001152749"/>
    </source>
</evidence>
<dbReference type="AlphaFoldDB" id="A0A9W4TDP9"/>
<proteinExistence type="predicted"/>
<evidence type="ECO:0000256" key="1">
    <source>
        <dbReference type="SAM" id="Phobius"/>
    </source>
</evidence>
<protein>
    <recommendedName>
        <fullName evidence="6">DUF5808 domain-containing protein</fullName>
    </recommendedName>
</protein>